<sequence length="291" mass="32462">MYCEICLEEYGNGEFQQLTCGHTFCNTCLSLSGSTGLCPQLLCPAVRSMDIVVDEADDGFDPDLEDSEGEGLAEKHHSRISFSSRMPTVMRLEERQRCEARKGRFQCSNAARITLSGCKHAICFDCLGKRLGIVARFNDPATCPLPRCANRLTKSEIKKVSERSPDGLEPICTRILGQMKEEPVAVEKPPGKDEIRVFCSIFGNELSTKMLTISTVCTFGDLINAFMQVLKLDKTCVPSEIHIYVRTTTESGKTKFEQLNLKQMAKKTIKDSFIVDKAHVVFDLKNEIGKL</sequence>
<name>A0AC34R6U2_9BILA</name>
<organism evidence="1 2">
    <name type="scientific">Panagrolaimus sp. JU765</name>
    <dbReference type="NCBI Taxonomy" id="591449"/>
    <lineage>
        <taxon>Eukaryota</taxon>
        <taxon>Metazoa</taxon>
        <taxon>Ecdysozoa</taxon>
        <taxon>Nematoda</taxon>
        <taxon>Chromadorea</taxon>
        <taxon>Rhabditida</taxon>
        <taxon>Tylenchina</taxon>
        <taxon>Panagrolaimomorpha</taxon>
        <taxon>Panagrolaimoidea</taxon>
        <taxon>Panagrolaimidae</taxon>
        <taxon>Panagrolaimus</taxon>
    </lineage>
</organism>
<accession>A0AC34R6U2</accession>
<proteinExistence type="predicted"/>
<dbReference type="WBParaSite" id="JU765_v2.g3965.t1">
    <property type="protein sequence ID" value="JU765_v2.g3965.t1"/>
    <property type="gene ID" value="JU765_v2.g3965"/>
</dbReference>
<dbReference type="Proteomes" id="UP000887576">
    <property type="component" value="Unplaced"/>
</dbReference>
<evidence type="ECO:0000313" key="1">
    <source>
        <dbReference type="Proteomes" id="UP000887576"/>
    </source>
</evidence>
<protein>
    <submittedName>
        <fullName evidence="2">RING-type domain-containing protein</fullName>
    </submittedName>
</protein>
<evidence type="ECO:0000313" key="2">
    <source>
        <dbReference type="WBParaSite" id="JU765_v2.g3965.t1"/>
    </source>
</evidence>
<reference evidence="2" key="1">
    <citation type="submission" date="2022-11" db="UniProtKB">
        <authorList>
            <consortium name="WormBaseParasite"/>
        </authorList>
    </citation>
    <scope>IDENTIFICATION</scope>
</reference>